<dbReference type="InterPro" id="IPR029063">
    <property type="entry name" value="SAM-dependent_MTases_sf"/>
</dbReference>
<evidence type="ECO:0000259" key="4">
    <source>
        <dbReference type="Pfam" id="PF08241"/>
    </source>
</evidence>
<dbReference type="Proteomes" id="UP001159405">
    <property type="component" value="Unassembled WGS sequence"/>
</dbReference>
<dbReference type="EMBL" id="CALNXK010000107">
    <property type="protein sequence ID" value="CAH3157335.1"/>
    <property type="molecule type" value="Genomic_DNA"/>
</dbReference>
<evidence type="ECO:0000256" key="3">
    <source>
        <dbReference type="ARBA" id="ARBA00022679"/>
    </source>
</evidence>
<dbReference type="PANTHER" id="PTHR44942:SF4">
    <property type="entry name" value="METHYLTRANSFERASE TYPE 11 DOMAIN-CONTAINING PROTEIN"/>
    <property type="match status" value="1"/>
</dbReference>
<evidence type="ECO:0000256" key="1">
    <source>
        <dbReference type="ARBA" id="ARBA00008361"/>
    </source>
</evidence>
<feature type="domain" description="Methyltransferase type 11" evidence="4">
    <location>
        <begin position="51"/>
        <end position="143"/>
    </location>
</feature>
<dbReference type="InterPro" id="IPR051052">
    <property type="entry name" value="Diverse_substrate_MTase"/>
</dbReference>
<name>A0ABN8Q4W8_9CNID</name>
<dbReference type="InterPro" id="IPR013216">
    <property type="entry name" value="Methyltransf_11"/>
</dbReference>
<accession>A0ABN8Q4W8</accession>
<keyword evidence="3" id="KW-0808">Transferase</keyword>
<evidence type="ECO:0000256" key="2">
    <source>
        <dbReference type="ARBA" id="ARBA00022603"/>
    </source>
</evidence>
<reference evidence="5 6" key="1">
    <citation type="submission" date="2022-05" db="EMBL/GenBank/DDBJ databases">
        <authorList>
            <consortium name="Genoscope - CEA"/>
            <person name="William W."/>
        </authorList>
    </citation>
    <scope>NUCLEOTIDE SEQUENCE [LARGE SCALE GENOMIC DNA]</scope>
</reference>
<keyword evidence="6" id="KW-1185">Reference proteome</keyword>
<dbReference type="CDD" id="cd02440">
    <property type="entry name" value="AdoMet_MTases"/>
    <property type="match status" value="1"/>
</dbReference>
<dbReference type="SUPFAM" id="SSF53335">
    <property type="entry name" value="S-adenosyl-L-methionine-dependent methyltransferases"/>
    <property type="match status" value="1"/>
</dbReference>
<dbReference type="Gene3D" id="3.40.50.150">
    <property type="entry name" value="Vaccinia Virus protein VP39"/>
    <property type="match status" value="1"/>
</dbReference>
<gene>
    <name evidence="5" type="ORF">PLOB_00002188</name>
</gene>
<comment type="similarity">
    <text evidence="1">Belongs to the methyltransferase superfamily.</text>
</comment>
<evidence type="ECO:0000313" key="5">
    <source>
        <dbReference type="EMBL" id="CAH3157335.1"/>
    </source>
</evidence>
<proteinExistence type="inferred from homology"/>
<dbReference type="PANTHER" id="PTHR44942">
    <property type="entry name" value="METHYLTRANSF_11 DOMAIN-CONTAINING PROTEIN"/>
    <property type="match status" value="1"/>
</dbReference>
<comment type="caution">
    <text evidence="5">The sequence shown here is derived from an EMBL/GenBank/DDBJ whole genome shotgun (WGS) entry which is preliminary data.</text>
</comment>
<protein>
    <recommendedName>
        <fullName evidence="4">Methyltransferase type 11 domain-containing protein</fullName>
    </recommendedName>
</protein>
<dbReference type="Pfam" id="PF08241">
    <property type="entry name" value="Methyltransf_11"/>
    <property type="match status" value="1"/>
</dbReference>
<sequence length="268" mass="30649">MAQMSVHPIAASGFVASQFYDRFRPSYSKEAVSFLVGKLFNARDSQPKRILELGAGTGKFTGILKDLLHGNNVEIIASDPVLSMRQEFAKHFPDLEIKDFSAENIALPDASVHAVCAAQSFHWFANDRSLSEIHRVLVPGGKLGLVWNTRDLNSVQWVKEMHEEIVFPIYAQTNTPNQRTFEWKRVLEASDKFGPIECDETFKFEQTFSTCEEVINRTMSSSVIQAKSEVEKEVIKDRLKLLLQKHEVDQQNEIVFPYVVSMYWCERK</sequence>
<keyword evidence="2" id="KW-0489">Methyltransferase</keyword>
<organism evidence="5 6">
    <name type="scientific">Porites lobata</name>
    <dbReference type="NCBI Taxonomy" id="104759"/>
    <lineage>
        <taxon>Eukaryota</taxon>
        <taxon>Metazoa</taxon>
        <taxon>Cnidaria</taxon>
        <taxon>Anthozoa</taxon>
        <taxon>Hexacorallia</taxon>
        <taxon>Scleractinia</taxon>
        <taxon>Fungiina</taxon>
        <taxon>Poritidae</taxon>
        <taxon>Porites</taxon>
    </lineage>
</organism>
<evidence type="ECO:0000313" key="6">
    <source>
        <dbReference type="Proteomes" id="UP001159405"/>
    </source>
</evidence>